<accession>A0A074JYT0</accession>
<evidence type="ECO:0000313" key="3">
    <source>
        <dbReference type="EMBL" id="KEO61609.1"/>
    </source>
</evidence>
<dbReference type="Pfam" id="PF01052">
    <property type="entry name" value="FliMN_C"/>
    <property type="match status" value="1"/>
</dbReference>
<dbReference type="AlphaFoldDB" id="A0A074JYT0"/>
<dbReference type="InterPro" id="IPR001543">
    <property type="entry name" value="FliN-like_C"/>
</dbReference>
<feature type="region of interest" description="Disordered" evidence="1">
    <location>
        <begin position="1"/>
        <end position="25"/>
    </location>
</feature>
<dbReference type="STRING" id="1353528.DT23_01165"/>
<feature type="region of interest" description="Disordered" evidence="1">
    <location>
        <begin position="308"/>
        <end position="398"/>
    </location>
</feature>
<feature type="domain" description="Flagellar motor switch protein FliN-like C-terminal" evidence="2">
    <location>
        <begin position="237"/>
        <end position="306"/>
    </location>
</feature>
<dbReference type="EMBL" id="AUNB01000001">
    <property type="protein sequence ID" value="KEO61609.1"/>
    <property type="molecule type" value="Genomic_DNA"/>
</dbReference>
<feature type="compositionally biased region" description="Low complexity" evidence="1">
    <location>
        <begin position="361"/>
        <end position="380"/>
    </location>
</feature>
<dbReference type="RefSeq" id="WP_162177159.1">
    <property type="nucleotide sequence ID" value="NZ_AUNB01000001.1"/>
</dbReference>
<reference evidence="3 4" key="1">
    <citation type="journal article" date="2015" name="Antonie Van Leeuwenhoek">
        <title>Thioclava indica sp. nov., isolated from surface seawater of the Indian Ocean.</title>
        <authorList>
            <person name="Liu Y."/>
            <person name="Lai Q."/>
            <person name="Du J."/>
            <person name="Xu H."/>
            <person name="Jiang L."/>
            <person name="Shao Z."/>
        </authorList>
    </citation>
    <scope>NUCLEOTIDE SEQUENCE [LARGE SCALE GENOMIC DNA]</scope>
    <source>
        <strain evidence="3 4">DT23-4</strain>
    </source>
</reference>
<evidence type="ECO:0000256" key="1">
    <source>
        <dbReference type="SAM" id="MobiDB-lite"/>
    </source>
</evidence>
<name>A0A074JYT0_9RHOB</name>
<dbReference type="OrthoDB" id="7824563at2"/>
<evidence type="ECO:0000313" key="4">
    <source>
        <dbReference type="Proteomes" id="UP000027471"/>
    </source>
</evidence>
<dbReference type="Proteomes" id="UP000027471">
    <property type="component" value="Unassembled WGS sequence"/>
</dbReference>
<comment type="caution">
    <text evidence="3">The sequence shown here is derived from an EMBL/GenBank/DDBJ whole genome shotgun (WGS) entry which is preliminary data.</text>
</comment>
<dbReference type="eggNOG" id="COG1868">
    <property type="taxonomic scope" value="Bacteria"/>
</dbReference>
<sequence>MAAEQGKSVLRKKAEAGRPVADGVAMSPERAISSSLAKVAQDMLELPLQVTSIEESRRSLADLPETLEALSLLALIEGPSEALGLIALPPATLQALIEMQTMGRLGKAPSGPRKATRIDAAMAADFIDALLGAIESTLIEDDAISWAGGFRYASHLDDPRPLGLLLEDVTFRVWNVQFSLGEGAERSGGLLWAVPQKGRGAHLKRAPSEALAEGEGATHATLAAAFAPPWEDQIERAVMGTPAVLNAVLHRMTVSLSAVLEFKPGMELPLRADSLEQITLEAQGRRKLSYARLGQSRGYRALRLTGADPATLDRETPEDDLAVGASPFPEPDLPAASPAGLGQHTPADNGPSDDHGGLENLGDLDAPDALADLGGLAPLPESETATEDLPPLKIGSGF</sequence>
<evidence type="ECO:0000259" key="2">
    <source>
        <dbReference type="Pfam" id="PF01052"/>
    </source>
</evidence>
<organism evidence="3 4">
    <name type="scientific">Thioclava indica</name>
    <dbReference type="NCBI Taxonomy" id="1353528"/>
    <lineage>
        <taxon>Bacteria</taxon>
        <taxon>Pseudomonadati</taxon>
        <taxon>Pseudomonadota</taxon>
        <taxon>Alphaproteobacteria</taxon>
        <taxon>Rhodobacterales</taxon>
        <taxon>Paracoccaceae</taxon>
        <taxon>Thioclava</taxon>
    </lineage>
</organism>
<protein>
    <recommendedName>
        <fullName evidence="2">Flagellar motor switch protein FliN-like C-terminal domain-containing protein</fullName>
    </recommendedName>
</protein>
<proteinExistence type="predicted"/>
<gene>
    <name evidence="3" type="ORF">DT23_01165</name>
</gene>
<keyword evidence="4" id="KW-1185">Reference proteome</keyword>